<dbReference type="OrthoDB" id="30637at2157"/>
<dbReference type="CDD" id="cd06225">
    <property type="entry name" value="HAMP"/>
    <property type="match status" value="1"/>
</dbReference>
<dbReference type="STRING" id="660518.SAMN05216218_103151"/>
<evidence type="ECO:0000259" key="2">
    <source>
        <dbReference type="PROSITE" id="PS50885"/>
    </source>
</evidence>
<sequence length="103" mass="11693">MAGSNRSTPEEHSPERIREFVAVIEDNAGGDLGRRMNEDVDDEALAALARAYNDMLDDWADRFESVDEFGGWLAQPDQQVRWHEATGYFPVHERAVSQLDREG</sequence>
<evidence type="ECO:0000313" key="4">
    <source>
        <dbReference type="Proteomes" id="UP000199076"/>
    </source>
</evidence>
<dbReference type="PROSITE" id="PS50885">
    <property type="entry name" value="HAMP"/>
    <property type="match status" value="1"/>
</dbReference>
<organism evidence="3 4">
    <name type="scientific">Halorientalis regularis</name>
    <dbReference type="NCBI Taxonomy" id="660518"/>
    <lineage>
        <taxon>Archaea</taxon>
        <taxon>Methanobacteriati</taxon>
        <taxon>Methanobacteriota</taxon>
        <taxon>Stenosarchaea group</taxon>
        <taxon>Halobacteria</taxon>
        <taxon>Halobacteriales</taxon>
        <taxon>Haloarculaceae</taxon>
        <taxon>Halorientalis</taxon>
    </lineage>
</organism>
<keyword evidence="4" id="KW-1185">Reference proteome</keyword>
<dbReference type="GO" id="GO:0016020">
    <property type="term" value="C:membrane"/>
    <property type="evidence" value="ECO:0007669"/>
    <property type="project" value="InterPro"/>
</dbReference>
<accession>A0A1G7HT95</accession>
<gene>
    <name evidence="3" type="ORF">SAMN05216218_103151</name>
</gene>
<keyword evidence="1" id="KW-0807">Transducer</keyword>
<protein>
    <recommendedName>
        <fullName evidence="2">HAMP domain-containing protein</fullName>
    </recommendedName>
</protein>
<dbReference type="GO" id="GO:0007165">
    <property type="term" value="P:signal transduction"/>
    <property type="evidence" value="ECO:0007669"/>
    <property type="project" value="UniProtKB-KW"/>
</dbReference>
<dbReference type="Proteomes" id="UP000199076">
    <property type="component" value="Unassembled WGS sequence"/>
</dbReference>
<proteinExistence type="predicted"/>
<name>A0A1G7HT95_9EURY</name>
<evidence type="ECO:0000313" key="3">
    <source>
        <dbReference type="EMBL" id="SDF03655.1"/>
    </source>
</evidence>
<feature type="domain" description="HAMP" evidence="2">
    <location>
        <begin position="16"/>
        <end position="64"/>
    </location>
</feature>
<dbReference type="AlphaFoldDB" id="A0A1G7HT95"/>
<dbReference type="InterPro" id="IPR003660">
    <property type="entry name" value="HAMP_dom"/>
</dbReference>
<dbReference type="Gene3D" id="3.40.190.10">
    <property type="entry name" value="Periplasmic binding protein-like II"/>
    <property type="match status" value="1"/>
</dbReference>
<dbReference type="RefSeq" id="WP_139171059.1">
    <property type="nucleotide sequence ID" value="NZ_FNBK01000003.1"/>
</dbReference>
<reference evidence="4" key="1">
    <citation type="submission" date="2016-10" db="EMBL/GenBank/DDBJ databases">
        <authorList>
            <person name="Varghese N."/>
            <person name="Submissions S."/>
        </authorList>
    </citation>
    <scope>NUCLEOTIDE SEQUENCE [LARGE SCALE GENOMIC DNA]</scope>
    <source>
        <strain evidence="4">IBRC-M 10760</strain>
    </source>
</reference>
<dbReference type="EMBL" id="FNBK01000003">
    <property type="protein sequence ID" value="SDF03655.1"/>
    <property type="molecule type" value="Genomic_DNA"/>
</dbReference>
<evidence type="ECO:0000256" key="1">
    <source>
        <dbReference type="ARBA" id="ARBA00023224"/>
    </source>
</evidence>